<sequence length="147" mass="16429">MAKKQDTAGQERFHTITTSYYRGAMGIMLVYDITNAKSFDNIAKWLRNIDEHASEDVVKMLLGNKCDMTDRRVVSKERGEQIAINHQIRFLETSAKANINIDKSFYDLAEAILDKVSSSPQYNQDSGGLNVGQGASASNRRGCCDMI</sequence>
<dbReference type="SUPFAM" id="SSF52540">
    <property type="entry name" value="P-loop containing nucleoside triphosphate hydrolases"/>
    <property type="match status" value="1"/>
</dbReference>
<dbReference type="Pfam" id="PF00071">
    <property type="entry name" value="Ras"/>
    <property type="match status" value="1"/>
</dbReference>
<reference evidence="7" key="1">
    <citation type="submission" date="2022-11" db="UniProtKB">
        <authorList>
            <consortium name="WormBaseParasite"/>
        </authorList>
    </citation>
    <scope>IDENTIFICATION</scope>
</reference>
<dbReference type="PROSITE" id="PS51419">
    <property type="entry name" value="RAB"/>
    <property type="match status" value="1"/>
</dbReference>
<evidence type="ECO:0000256" key="3">
    <source>
        <dbReference type="ARBA" id="ARBA00023134"/>
    </source>
</evidence>
<dbReference type="InterPro" id="IPR005225">
    <property type="entry name" value="Small_GTP-bd"/>
</dbReference>
<dbReference type="InterPro" id="IPR050305">
    <property type="entry name" value="Small_GTPase_Rab"/>
</dbReference>
<dbReference type="PROSITE" id="PS51421">
    <property type="entry name" value="RAS"/>
    <property type="match status" value="1"/>
</dbReference>
<protein>
    <submittedName>
        <fullName evidence="7">Uncharacterized protein</fullName>
    </submittedName>
</protein>
<keyword evidence="5" id="KW-0636">Prenylation</keyword>
<dbReference type="AlphaFoldDB" id="A0A914CPL9"/>
<evidence type="ECO:0000256" key="4">
    <source>
        <dbReference type="ARBA" id="ARBA00023288"/>
    </source>
</evidence>
<evidence type="ECO:0000256" key="1">
    <source>
        <dbReference type="ARBA" id="ARBA00006270"/>
    </source>
</evidence>
<name>A0A914CPL9_9BILA</name>
<dbReference type="InterPro" id="IPR027417">
    <property type="entry name" value="P-loop_NTPase"/>
</dbReference>
<accession>A0A914CPL9</accession>
<dbReference type="InterPro" id="IPR001806">
    <property type="entry name" value="Small_GTPase"/>
</dbReference>
<keyword evidence="6" id="KW-1185">Reference proteome</keyword>
<dbReference type="SMART" id="SM00174">
    <property type="entry name" value="RHO"/>
    <property type="match status" value="1"/>
</dbReference>
<proteinExistence type="inferred from homology"/>
<evidence type="ECO:0000256" key="5">
    <source>
        <dbReference type="ARBA" id="ARBA00023289"/>
    </source>
</evidence>
<organism evidence="6 7">
    <name type="scientific">Acrobeloides nanus</name>
    <dbReference type="NCBI Taxonomy" id="290746"/>
    <lineage>
        <taxon>Eukaryota</taxon>
        <taxon>Metazoa</taxon>
        <taxon>Ecdysozoa</taxon>
        <taxon>Nematoda</taxon>
        <taxon>Chromadorea</taxon>
        <taxon>Rhabditida</taxon>
        <taxon>Tylenchina</taxon>
        <taxon>Cephalobomorpha</taxon>
        <taxon>Cephaloboidea</taxon>
        <taxon>Cephalobidae</taxon>
        <taxon>Acrobeloides</taxon>
    </lineage>
</organism>
<keyword evidence="3" id="KW-0342">GTP-binding</keyword>
<evidence type="ECO:0000313" key="7">
    <source>
        <dbReference type="WBParaSite" id="ACRNAN_scaffold12898.g20331.t1"/>
    </source>
</evidence>
<dbReference type="SMART" id="SM00175">
    <property type="entry name" value="RAB"/>
    <property type="match status" value="1"/>
</dbReference>
<dbReference type="PANTHER" id="PTHR47980">
    <property type="entry name" value="LD44762P"/>
    <property type="match status" value="1"/>
</dbReference>
<dbReference type="GO" id="GO:0005525">
    <property type="term" value="F:GTP binding"/>
    <property type="evidence" value="ECO:0007669"/>
    <property type="project" value="UniProtKB-KW"/>
</dbReference>
<dbReference type="NCBIfam" id="TIGR00231">
    <property type="entry name" value="small_GTP"/>
    <property type="match status" value="1"/>
</dbReference>
<dbReference type="FunFam" id="3.40.50.300:FF:001447">
    <property type="entry name" value="Ras-related protein Rab-1B"/>
    <property type="match status" value="1"/>
</dbReference>
<dbReference type="GO" id="GO:0003924">
    <property type="term" value="F:GTPase activity"/>
    <property type="evidence" value="ECO:0007669"/>
    <property type="project" value="InterPro"/>
</dbReference>
<dbReference type="PRINTS" id="PR00449">
    <property type="entry name" value="RASTRNSFRMNG"/>
</dbReference>
<keyword evidence="2" id="KW-0547">Nucleotide-binding</keyword>
<evidence type="ECO:0000256" key="2">
    <source>
        <dbReference type="ARBA" id="ARBA00022741"/>
    </source>
</evidence>
<evidence type="ECO:0000313" key="6">
    <source>
        <dbReference type="Proteomes" id="UP000887540"/>
    </source>
</evidence>
<comment type="similarity">
    <text evidence="1">Belongs to the small GTPase superfamily. Rab family.</text>
</comment>
<dbReference type="Gene3D" id="3.40.50.300">
    <property type="entry name" value="P-loop containing nucleotide triphosphate hydrolases"/>
    <property type="match status" value="1"/>
</dbReference>
<dbReference type="Proteomes" id="UP000887540">
    <property type="component" value="Unplaced"/>
</dbReference>
<dbReference type="WBParaSite" id="ACRNAN_scaffold12898.g20331.t1">
    <property type="protein sequence ID" value="ACRNAN_scaffold12898.g20331.t1"/>
    <property type="gene ID" value="ACRNAN_scaffold12898.g20331"/>
</dbReference>
<keyword evidence="4" id="KW-0449">Lipoprotein</keyword>
<dbReference type="SMART" id="SM00173">
    <property type="entry name" value="RAS"/>
    <property type="match status" value="1"/>
</dbReference>